<dbReference type="InterPro" id="IPR027417">
    <property type="entry name" value="P-loop_NTPase"/>
</dbReference>
<dbReference type="CDD" id="cd00268">
    <property type="entry name" value="DEADc"/>
    <property type="match status" value="1"/>
</dbReference>
<dbReference type="InterPro" id="IPR001650">
    <property type="entry name" value="Helicase_C-like"/>
</dbReference>
<dbReference type="InterPro" id="IPR014001">
    <property type="entry name" value="Helicase_ATP-bd"/>
</dbReference>
<dbReference type="InterPro" id="IPR000629">
    <property type="entry name" value="RNA-helicase_DEAD-box_CS"/>
</dbReference>
<dbReference type="PROSITE" id="PS51192">
    <property type="entry name" value="HELICASE_ATP_BIND_1"/>
    <property type="match status" value="1"/>
</dbReference>
<evidence type="ECO:0000256" key="2">
    <source>
        <dbReference type="ARBA" id="ARBA00022801"/>
    </source>
</evidence>
<dbReference type="GO" id="GO:0005524">
    <property type="term" value="F:ATP binding"/>
    <property type="evidence" value="ECO:0007669"/>
    <property type="project" value="UniProtKB-KW"/>
</dbReference>
<evidence type="ECO:0000256" key="5">
    <source>
        <dbReference type="ARBA" id="ARBA00038437"/>
    </source>
</evidence>
<evidence type="ECO:0000313" key="12">
    <source>
        <dbReference type="EMBL" id="QDU84232.1"/>
    </source>
</evidence>
<keyword evidence="2 7" id="KW-0378">Hydrolase</keyword>
<dbReference type="RefSeq" id="WP_145185411.1">
    <property type="nucleotide sequence ID" value="NZ_CP036290.1"/>
</dbReference>
<dbReference type="SUPFAM" id="SSF52540">
    <property type="entry name" value="P-loop containing nucleoside triphosphate hydrolases"/>
    <property type="match status" value="2"/>
</dbReference>
<dbReference type="Proteomes" id="UP000319342">
    <property type="component" value="Chromosome"/>
</dbReference>
<dbReference type="EMBL" id="CP036290">
    <property type="protein sequence ID" value="QDU84232.1"/>
    <property type="molecule type" value="Genomic_DNA"/>
</dbReference>
<accession>A0A518CYD0</accession>
<feature type="compositionally biased region" description="Basic and acidic residues" evidence="8">
    <location>
        <begin position="447"/>
        <end position="682"/>
    </location>
</feature>
<dbReference type="PANTHER" id="PTHR47959:SF1">
    <property type="entry name" value="ATP-DEPENDENT RNA HELICASE DBPA"/>
    <property type="match status" value="1"/>
</dbReference>
<feature type="domain" description="Helicase C-terminal" evidence="10">
    <location>
        <begin position="275"/>
        <end position="435"/>
    </location>
</feature>
<dbReference type="GO" id="GO:0016787">
    <property type="term" value="F:hydrolase activity"/>
    <property type="evidence" value="ECO:0007669"/>
    <property type="project" value="UniProtKB-KW"/>
</dbReference>
<dbReference type="PROSITE" id="PS00039">
    <property type="entry name" value="DEAD_ATP_HELICASE"/>
    <property type="match status" value="1"/>
</dbReference>
<feature type="region of interest" description="Disordered" evidence="8">
    <location>
        <begin position="436"/>
        <end position="743"/>
    </location>
</feature>
<evidence type="ECO:0000256" key="7">
    <source>
        <dbReference type="RuleBase" id="RU000492"/>
    </source>
</evidence>
<dbReference type="InterPro" id="IPR044742">
    <property type="entry name" value="DEAD/DEAH_RhlB"/>
</dbReference>
<evidence type="ECO:0000256" key="1">
    <source>
        <dbReference type="ARBA" id="ARBA00022741"/>
    </source>
</evidence>
<dbReference type="PROSITE" id="PS51194">
    <property type="entry name" value="HELICASE_CTER"/>
    <property type="match status" value="1"/>
</dbReference>
<dbReference type="Pfam" id="PF00271">
    <property type="entry name" value="Helicase_C"/>
    <property type="match status" value="1"/>
</dbReference>
<dbReference type="InterPro" id="IPR050079">
    <property type="entry name" value="DEAD_box_RNA_helicase"/>
</dbReference>
<evidence type="ECO:0000259" key="11">
    <source>
        <dbReference type="PROSITE" id="PS51195"/>
    </source>
</evidence>
<evidence type="ECO:0000259" key="9">
    <source>
        <dbReference type="PROSITE" id="PS51192"/>
    </source>
</evidence>
<evidence type="ECO:0000313" key="13">
    <source>
        <dbReference type="Proteomes" id="UP000319342"/>
    </source>
</evidence>
<dbReference type="PANTHER" id="PTHR47959">
    <property type="entry name" value="ATP-DEPENDENT RNA HELICASE RHLE-RELATED"/>
    <property type="match status" value="1"/>
</dbReference>
<evidence type="ECO:0000256" key="6">
    <source>
        <dbReference type="PROSITE-ProRule" id="PRU00552"/>
    </source>
</evidence>
<dbReference type="GO" id="GO:0005829">
    <property type="term" value="C:cytosol"/>
    <property type="evidence" value="ECO:0007669"/>
    <property type="project" value="TreeGrafter"/>
</dbReference>
<dbReference type="Pfam" id="PF00270">
    <property type="entry name" value="DEAD"/>
    <property type="match status" value="1"/>
</dbReference>
<dbReference type="InterPro" id="IPR014014">
    <property type="entry name" value="RNA_helicase_DEAD_Q_motif"/>
</dbReference>
<evidence type="ECO:0000259" key="10">
    <source>
        <dbReference type="PROSITE" id="PS51194"/>
    </source>
</evidence>
<keyword evidence="4 7" id="KW-0067">ATP-binding</keyword>
<gene>
    <name evidence="12" type="ORF">Pla163_13390</name>
</gene>
<reference evidence="12 13" key="1">
    <citation type="submission" date="2019-02" db="EMBL/GenBank/DDBJ databases">
        <title>Deep-cultivation of Planctomycetes and their phenomic and genomic characterization uncovers novel biology.</title>
        <authorList>
            <person name="Wiegand S."/>
            <person name="Jogler M."/>
            <person name="Boedeker C."/>
            <person name="Pinto D."/>
            <person name="Vollmers J."/>
            <person name="Rivas-Marin E."/>
            <person name="Kohn T."/>
            <person name="Peeters S.H."/>
            <person name="Heuer A."/>
            <person name="Rast P."/>
            <person name="Oberbeckmann S."/>
            <person name="Bunk B."/>
            <person name="Jeske O."/>
            <person name="Meyerdierks A."/>
            <person name="Storesund J.E."/>
            <person name="Kallscheuer N."/>
            <person name="Luecker S."/>
            <person name="Lage O.M."/>
            <person name="Pohl T."/>
            <person name="Merkel B.J."/>
            <person name="Hornburger P."/>
            <person name="Mueller R.-W."/>
            <person name="Bruemmer F."/>
            <person name="Labrenz M."/>
            <person name="Spormann A.M."/>
            <person name="Op den Camp H."/>
            <person name="Overmann J."/>
            <person name="Amann R."/>
            <person name="Jetten M.S.M."/>
            <person name="Mascher T."/>
            <person name="Medema M.H."/>
            <person name="Devos D.P."/>
            <person name="Kaster A.-K."/>
            <person name="Ovreas L."/>
            <person name="Rohde M."/>
            <person name="Galperin M.Y."/>
            <person name="Jogler C."/>
        </authorList>
    </citation>
    <scope>NUCLEOTIDE SEQUENCE [LARGE SCALE GENOMIC DNA]</scope>
    <source>
        <strain evidence="12 13">Pla163</strain>
    </source>
</reference>
<dbReference type="GO" id="GO:0003724">
    <property type="term" value="F:RNA helicase activity"/>
    <property type="evidence" value="ECO:0007669"/>
    <property type="project" value="UniProtKB-EC"/>
</dbReference>
<proteinExistence type="inferred from homology"/>
<protein>
    <submittedName>
        <fullName evidence="12">Putative DEAD-box ATP-dependent RNA helicase</fullName>
        <ecNumber evidence="12">3.6.4.13</ecNumber>
    </submittedName>
</protein>
<feature type="compositionally biased region" description="Basic and acidic residues" evidence="8">
    <location>
        <begin position="43"/>
        <end position="55"/>
    </location>
</feature>
<feature type="short sequence motif" description="Q motif" evidence="6">
    <location>
        <begin position="63"/>
        <end position="91"/>
    </location>
</feature>
<feature type="domain" description="Helicase ATP-binding" evidence="9">
    <location>
        <begin position="94"/>
        <end position="264"/>
    </location>
</feature>
<dbReference type="SMART" id="SM00487">
    <property type="entry name" value="DEXDc"/>
    <property type="match status" value="1"/>
</dbReference>
<keyword evidence="3 7" id="KW-0347">Helicase</keyword>
<dbReference type="EC" id="3.6.4.13" evidence="12"/>
<feature type="domain" description="DEAD-box RNA helicase Q" evidence="11">
    <location>
        <begin position="63"/>
        <end position="91"/>
    </location>
</feature>
<organism evidence="12 13">
    <name type="scientific">Rohdeia mirabilis</name>
    <dbReference type="NCBI Taxonomy" id="2528008"/>
    <lineage>
        <taxon>Bacteria</taxon>
        <taxon>Pseudomonadati</taxon>
        <taxon>Planctomycetota</taxon>
        <taxon>Planctomycetia</taxon>
        <taxon>Planctomycetia incertae sedis</taxon>
        <taxon>Rohdeia</taxon>
    </lineage>
</organism>
<dbReference type="AlphaFoldDB" id="A0A518CYD0"/>
<dbReference type="Gene3D" id="3.40.50.300">
    <property type="entry name" value="P-loop containing nucleotide triphosphate hydrolases"/>
    <property type="match status" value="2"/>
</dbReference>
<sequence>MTTEERSRRSGGRSGGGRGDGGGRSEGGRGPRRGGRSGSGAKPKKDYGPVEELHPIDTPPDIESFEEWPLADFVQKAIKDMGITKPTPIQALSIGAVYEGRDVIAKAETGTGKTLAFGAPMMSRVDAGRSTVLGLALCPTRELAQQVAEVLEKLGESEGIQVALLVGGEPIGPQINQLKAGAQVIVGTPGRVLDLMGQKFLSFPWTEFVVLDEADEMLEIGFLDDVEKILLQTPEERQTLLFSATFPPALLALARKHTKNPAEIATARGVSAADTIRQSVVFCSSEDDRAELLRTLIRRSGKDELLLAFGERRTDVDRMLRRLERLPEGVKALHGGYDQTARFRVMSAFRDGSIRALVATDVASRGLDVRGVTHVINCGVPREVSSYTHRIGRTGRAGSEGHAITLVAPGDMRRWRELVGQMAWDVEELDARDLVASMGGGAPRTRAARERDEAREAGERPRRRREGADDERPARRERGARDERPARRERSDRDERPARRERSDRDERPAREDRPARSERSDRDERPARRERSDRDERPAREDRPARSERSDRDERPARRERSDRDERPAREDRPARRERSDRDERPARSHRDERPDDQERPRRSRTEDAPERAPRAAAGDGRRDRSAPESRRRDRDDERPARAPRERSDRDERPRRRDEGERSTERSRERTDRGDSARPRSNDGAPAFGAISTEREEPRDEAPARRPRRDSAEPKRERPARPSKEKRSDAPANDADSFGAGL</sequence>
<dbReference type="CDD" id="cd18787">
    <property type="entry name" value="SF2_C_DEAD"/>
    <property type="match status" value="1"/>
</dbReference>
<comment type="similarity">
    <text evidence="5 7">Belongs to the DEAD box helicase family.</text>
</comment>
<keyword evidence="1 7" id="KW-0547">Nucleotide-binding</keyword>
<dbReference type="InterPro" id="IPR011545">
    <property type="entry name" value="DEAD/DEAH_box_helicase_dom"/>
</dbReference>
<keyword evidence="13" id="KW-1185">Reference proteome</keyword>
<feature type="region of interest" description="Disordered" evidence="8">
    <location>
        <begin position="1"/>
        <end position="63"/>
    </location>
</feature>
<name>A0A518CYD0_9BACT</name>
<dbReference type="GO" id="GO:0003676">
    <property type="term" value="F:nucleic acid binding"/>
    <property type="evidence" value="ECO:0007669"/>
    <property type="project" value="InterPro"/>
</dbReference>
<dbReference type="SMART" id="SM00490">
    <property type="entry name" value="HELICc"/>
    <property type="match status" value="1"/>
</dbReference>
<dbReference type="PROSITE" id="PS51195">
    <property type="entry name" value="Q_MOTIF"/>
    <property type="match status" value="1"/>
</dbReference>
<evidence type="ECO:0000256" key="3">
    <source>
        <dbReference type="ARBA" id="ARBA00022806"/>
    </source>
</evidence>
<dbReference type="OrthoDB" id="9805696at2"/>
<feature type="compositionally biased region" description="Basic and acidic residues" evidence="8">
    <location>
        <begin position="694"/>
        <end position="730"/>
    </location>
</feature>
<evidence type="ECO:0000256" key="4">
    <source>
        <dbReference type="ARBA" id="ARBA00022840"/>
    </source>
</evidence>
<evidence type="ECO:0000256" key="8">
    <source>
        <dbReference type="SAM" id="MobiDB-lite"/>
    </source>
</evidence>